<proteinExistence type="predicted"/>
<feature type="transmembrane region" description="Helical" evidence="2">
    <location>
        <begin position="96"/>
        <end position="115"/>
    </location>
</feature>
<dbReference type="PATRIC" id="fig|518635.17.peg.289"/>
<feature type="region of interest" description="Disordered" evidence="1">
    <location>
        <begin position="1"/>
        <end position="26"/>
    </location>
</feature>
<feature type="compositionally biased region" description="Low complexity" evidence="1">
    <location>
        <begin position="305"/>
        <end position="321"/>
    </location>
</feature>
<dbReference type="Proteomes" id="UP000006408">
    <property type="component" value="Unassembled WGS sequence"/>
</dbReference>
<dbReference type="KEGG" id="bang:BBAG_0281"/>
<dbReference type="PANTHER" id="PTHR34980:SF2">
    <property type="entry name" value="INNER MEMBRANE PROTEIN YHAH-RELATED"/>
    <property type="match status" value="1"/>
</dbReference>
<dbReference type="AlphaFoldDB" id="C4FH81"/>
<keyword evidence="4" id="KW-1185">Reference proteome</keyword>
<feature type="compositionally biased region" description="Polar residues" evidence="1">
    <location>
        <begin position="340"/>
        <end position="357"/>
    </location>
</feature>
<keyword evidence="2" id="KW-1133">Transmembrane helix</keyword>
<feature type="compositionally biased region" description="Pro residues" evidence="1">
    <location>
        <begin position="322"/>
        <end position="334"/>
    </location>
</feature>
<keyword evidence="2" id="KW-0812">Transmembrane</keyword>
<reference evidence="3" key="1">
    <citation type="submission" date="2009-04" db="EMBL/GenBank/DDBJ databases">
        <authorList>
            <person name="Weinstock G."/>
            <person name="Sodergren E."/>
            <person name="Clifton S."/>
            <person name="Fulton L."/>
            <person name="Fulton B."/>
            <person name="Courtney L."/>
            <person name="Fronick C."/>
            <person name="Harrison M."/>
            <person name="Strong C."/>
            <person name="Farmer C."/>
            <person name="Delahaunty K."/>
            <person name="Markovic C."/>
            <person name="Hall O."/>
            <person name="Minx P."/>
            <person name="Tomlinson C."/>
            <person name="Mitreva M."/>
            <person name="Nelson J."/>
            <person name="Hou S."/>
            <person name="Wollam A."/>
            <person name="Pepin K.H."/>
            <person name="Johnson M."/>
            <person name="Bhonagiri V."/>
            <person name="Nash W.E."/>
            <person name="Warren W."/>
            <person name="Chinwalla A."/>
            <person name="Mardis E.R."/>
            <person name="Wilson R.K."/>
        </authorList>
    </citation>
    <scope>NUCLEOTIDE SEQUENCE [LARGE SCALE GENOMIC DNA]</scope>
    <source>
        <strain evidence="3">DSM 20098</strain>
    </source>
</reference>
<dbReference type="PANTHER" id="PTHR34980">
    <property type="entry name" value="INNER MEMBRANE PROTEIN-RELATED-RELATED"/>
    <property type="match status" value="1"/>
</dbReference>
<gene>
    <name evidence="3" type="ORF">BIFANG_03715</name>
</gene>
<keyword evidence="2" id="KW-0472">Membrane</keyword>
<organism evidence="3 4">
    <name type="scientific">Bifidobacterium angulatum DSM 20098 = JCM 7096</name>
    <dbReference type="NCBI Taxonomy" id="518635"/>
    <lineage>
        <taxon>Bacteria</taxon>
        <taxon>Bacillati</taxon>
        <taxon>Actinomycetota</taxon>
        <taxon>Actinomycetes</taxon>
        <taxon>Bifidobacteriales</taxon>
        <taxon>Bifidobacteriaceae</taxon>
        <taxon>Bifidobacterium</taxon>
    </lineage>
</organism>
<dbReference type="GO" id="GO:0005886">
    <property type="term" value="C:plasma membrane"/>
    <property type="evidence" value="ECO:0007669"/>
    <property type="project" value="TreeGrafter"/>
</dbReference>
<dbReference type="STRING" id="1683.Bang102_003515"/>
<sequence>MSIPNASPQPQQPATPQYQQGAPNPYMQNAPQPPVAAVPLDQPYYGCPFPEAFIRFWKKYATFKGRASRSEFWWFMLADVIITFMLSAIANAVDQLSFLPALWALATFVPSIALATRRLHDTNKSGWWLFGYYALSTVVIITFFTTVTMSIVSLLKYNRNCLVGSYGMYSANAFGTPNGITPESVSNCLASSGIMQSGIILAICFIIGLALSITYIVFMAMAPKPEGARFDARAAQPQMSAPLYGAPAYGTTAYGAPAYGTPTYGQPANQGPVYAAPTAPTAPMTPTPMTPGTMNAPMYQQNPVAPAATQPAPTDSPSPAYQVPPIPAMPPMPQSEPAYGQNTQSAPNPIDTGNTFDPTDAGQIPFDATEQHTLNEKPQTEQDEMHGTSADENARQ</sequence>
<evidence type="ECO:0000313" key="3">
    <source>
        <dbReference type="EMBL" id="EEP20394.1"/>
    </source>
</evidence>
<dbReference type="Pfam" id="PF05656">
    <property type="entry name" value="DUF805"/>
    <property type="match status" value="1"/>
</dbReference>
<evidence type="ECO:0000313" key="4">
    <source>
        <dbReference type="Proteomes" id="UP000006408"/>
    </source>
</evidence>
<feature type="compositionally biased region" description="Basic and acidic residues" evidence="1">
    <location>
        <begin position="369"/>
        <end position="386"/>
    </location>
</feature>
<dbReference type="InterPro" id="IPR008523">
    <property type="entry name" value="DUF805"/>
</dbReference>
<feature type="transmembrane region" description="Helical" evidence="2">
    <location>
        <begin position="199"/>
        <end position="220"/>
    </location>
</feature>
<dbReference type="HOGENOM" id="CLU_695724_0_0_11"/>
<dbReference type="GeneID" id="42864641"/>
<feature type="region of interest" description="Disordered" evidence="1">
    <location>
        <begin position="290"/>
        <end position="396"/>
    </location>
</feature>
<evidence type="ECO:0008006" key="5">
    <source>
        <dbReference type="Google" id="ProtNLM"/>
    </source>
</evidence>
<dbReference type="RefSeq" id="WP_003827653.1">
    <property type="nucleotide sequence ID" value="NZ_AP012322.1"/>
</dbReference>
<evidence type="ECO:0000256" key="2">
    <source>
        <dbReference type="SAM" id="Phobius"/>
    </source>
</evidence>
<accession>C4FH81</accession>
<feature type="transmembrane region" description="Helical" evidence="2">
    <location>
        <begin position="72"/>
        <end position="90"/>
    </location>
</feature>
<dbReference type="EMBL" id="ABYS02000013">
    <property type="protein sequence ID" value="EEP20394.1"/>
    <property type="molecule type" value="Genomic_DNA"/>
</dbReference>
<comment type="caution">
    <text evidence="3">The sequence shown here is derived from an EMBL/GenBank/DDBJ whole genome shotgun (WGS) entry which is preliminary data.</text>
</comment>
<dbReference type="eggNOG" id="COG3152">
    <property type="taxonomic scope" value="Bacteria"/>
</dbReference>
<feature type="transmembrane region" description="Helical" evidence="2">
    <location>
        <begin position="127"/>
        <end position="155"/>
    </location>
</feature>
<feature type="compositionally biased region" description="Low complexity" evidence="1">
    <location>
        <begin position="1"/>
        <end position="23"/>
    </location>
</feature>
<name>C4FH81_9BIFI</name>
<evidence type="ECO:0000256" key="1">
    <source>
        <dbReference type="SAM" id="MobiDB-lite"/>
    </source>
</evidence>
<protein>
    <recommendedName>
        <fullName evidence="5">DUF805 domain-containing protein</fullName>
    </recommendedName>
</protein>